<organism evidence="1 2">
    <name type="scientific">Roseovarius pacificus</name>
    <dbReference type="NCBI Taxonomy" id="337701"/>
    <lineage>
        <taxon>Bacteria</taxon>
        <taxon>Pseudomonadati</taxon>
        <taxon>Pseudomonadota</taxon>
        <taxon>Alphaproteobacteria</taxon>
        <taxon>Rhodobacterales</taxon>
        <taxon>Roseobacteraceae</taxon>
        <taxon>Roseovarius</taxon>
    </lineage>
</organism>
<evidence type="ECO:0000313" key="2">
    <source>
        <dbReference type="Proteomes" id="UP000183974"/>
    </source>
</evidence>
<evidence type="ECO:0000313" key="1">
    <source>
        <dbReference type="EMBL" id="SHM26183.1"/>
    </source>
</evidence>
<dbReference type="STRING" id="337701.SAMN05444398_11285"/>
<name>A0A1M7HCV3_9RHOB</name>
<dbReference type="OrthoDB" id="8114910at2"/>
<sequence>MHAHHKKELHKLLSRFKDEDLFNLIWATNILQTENYRRALPHLDLKTVNPKAVGIQEPHEFAIHKWELETLANEGLTTPPSAPRKGKIIRMKHDHYGNIVACINRLRKLENKEFSVGGHKKNIFGELVRIGNRQFPWQVGSANMANLYRNNFVYGQGKCAEEFRKKFQISITDFSKVSFALHASLMSRPSLSGDQAFKVIGVSEEAYRAALRPLCLPLTEARRLATTERRNVIHVAYKPSIFRQYPCINFSGKDLRIRSPLPQLIMDRMTTGLFYDVVSGGGPVRDEYGRRFEEYCLNFSQRSLPELSWQPEEQYKLKKSPVDTPDILCFDSGSLILVAECKATRMSREAMFGQDPTSERGFADLVKAVKQIWRFFAHCRLGKHSANVNPDAVGMVITLDNWLVMAEKLKEEVFRRADREIASFSQDLVRSIDKRRVIFTPVQQYERVMSTATKTSFTQLLSQATATKHTGWNLDMIHEEVSSFDSSVDREFPFIGDIQDVVPWWNSFAKDS</sequence>
<dbReference type="EMBL" id="FRBR01000012">
    <property type="protein sequence ID" value="SHM26183.1"/>
    <property type="molecule type" value="Genomic_DNA"/>
</dbReference>
<reference evidence="1 2" key="1">
    <citation type="submission" date="2016-11" db="EMBL/GenBank/DDBJ databases">
        <authorList>
            <person name="Jaros S."/>
            <person name="Januszkiewicz K."/>
            <person name="Wedrychowicz H."/>
        </authorList>
    </citation>
    <scope>NUCLEOTIDE SEQUENCE [LARGE SCALE GENOMIC DNA]</scope>
    <source>
        <strain evidence="1 2">DSM 29589</strain>
    </source>
</reference>
<accession>A0A1M7HCV3</accession>
<dbReference type="RefSeq" id="WP_073036284.1">
    <property type="nucleotide sequence ID" value="NZ_BMLR01000008.1"/>
</dbReference>
<proteinExistence type="predicted"/>
<keyword evidence="2" id="KW-1185">Reference proteome</keyword>
<dbReference type="Proteomes" id="UP000183974">
    <property type="component" value="Unassembled WGS sequence"/>
</dbReference>
<protein>
    <submittedName>
        <fullName evidence="1">Uncharacterized protein</fullName>
    </submittedName>
</protein>
<dbReference type="AlphaFoldDB" id="A0A1M7HCV3"/>
<gene>
    <name evidence="1" type="ORF">SAMN05444398_11285</name>
</gene>